<dbReference type="RefSeq" id="WP_376947094.1">
    <property type="nucleotide sequence ID" value="NZ_CP171449.1"/>
</dbReference>
<accession>A0ABV6SMG3</accession>
<evidence type="ECO:0000313" key="2">
    <source>
        <dbReference type="EMBL" id="MFC0710723.1"/>
    </source>
</evidence>
<keyword evidence="3" id="KW-1185">Reference proteome</keyword>
<evidence type="ECO:0000256" key="1">
    <source>
        <dbReference type="SAM" id="MobiDB-lite"/>
    </source>
</evidence>
<proteinExistence type="predicted"/>
<dbReference type="EMBL" id="JBHLSS010000094">
    <property type="protein sequence ID" value="MFC0710723.1"/>
    <property type="molecule type" value="Genomic_DNA"/>
</dbReference>
<gene>
    <name evidence="2" type="ORF">ACFFGX_14595</name>
</gene>
<feature type="region of interest" description="Disordered" evidence="1">
    <location>
        <begin position="89"/>
        <end position="116"/>
    </location>
</feature>
<dbReference type="Proteomes" id="UP001589891">
    <property type="component" value="Unassembled WGS sequence"/>
</dbReference>
<evidence type="ECO:0000313" key="3">
    <source>
        <dbReference type="Proteomes" id="UP001589891"/>
    </source>
</evidence>
<name>A0ABV6SMG3_AZOPA</name>
<comment type="caution">
    <text evidence="2">The sequence shown here is derived from an EMBL/GenBank/DDBJ whole genome shotgun (WGS) entry which is preliminary data.</text>
</comment>
<sequence length="116" mass="12266">MQIKFSPIRSDETLSVSVSVDVLTINGQSFDFGPLPEGATLPAEAIDSPHFAGPVERVDGELRLTLRLPHGPNASEALRFPASIEVTEDGPVPIPHDPEPEAPVFTGLGVAEEAAE</sequence>
<organism evidence="2 3">
    <name type="scientific">Azorhizophilus paspali</name>
    <name type="common">Azotobacter paspali</name>
    <dbReference type="NCBI Taxonomy" id="69963"/>
    <lineage>
        <taxon>Bacteria</taxon>
        <taxon>Pseudomonadati</taxon>
        <taxon>Pseudomonadota</taxon>
        <taxon>Gammaproteobacteria</taxon>
        <taxon>Pseudomonadales</taxon>
        <taxon>Pseudomonadaceae</taxon>
        <taxon>Azorhizophilus</taxon>
    </lineage>
</organism>
<protein>
    <submittedName>
        <fullName evidence="2">Uncharacterized protein</fullName>
    </submittedName>
</protein>
<reference evidence="2 3" key="1">
    <citation type="submission" date="2024-09" db="EMBL/GenBank/DDBJ databases">
        <authorList>
            <person name="Sun Q."/>
            <person name="Mori K."/>
        </authorList>
    </citation>
    <scope>NUCLEOTIDE SEQUENCE [LARGE SCALE GENOMIC DNA]</scope>
    <source>
        <strain evidence="2 3">NCAIM B.01794</strain>
    </source>
</reference>